<reference evidence="1" key="1">
    <citation type="journal article" date="2019" name="Sci. Rep.">
        <title>Draft genome of Tanacetum cinerariifolium, the natural source of mosquito coil.</title>
        <authorList>
            <person name="Yamashiro T."/>
            <person name="Shiraishi A."/>
            <person name="Satake H."/>
            <person name="Nakayama K."/>
        </authorList>
    </citation>
    <scope>NUCLEOTIDE SEQUENCE</scope>
</reference>
<protein>
    <submittedName>
        <fullName evidence="1">P-loop containing nucleoside triphosphate hydrolases superfamily protein</fullName>
    </submittedName>
</protein>
<keyword evidence="1" id="KW-0378">Hydrolase</keyword>
<feature type="non-terminal residue" evidence="1">
    <location>
        <position position="125"/>
    </location>
</feature>
<gene>
    <name evidence="1" type="ORF">Tci_858435</name>
</gene>
<dbReference type="EMBL" id="BKCJ011105341">
    <property type="protein sequence ID" value="GFC86465.1"/>
    <property type="molecule type" value="Genomic_DNA"/>
</dbReference>
<dbReference type="GO" id="GO:0016787">
    <property type="term" value="F:hydrolase activity"/>
    <property type="evidence" value="ECO:0007669"/>
    <property type="project" value="UniProtKB-KW"/>
</dbReference>
<dbReference type="AlphaFoldDB" id="A0A699RKF6"/>
<organism evidence="1">
    <name type="scientific">Tanacetum cinerariifolium</name>
    <name type="common">Dalmatian daisy</name>
    <name type="synonym">Chrysanthemum cinerariifolium</name>
    <dbReference type="NCBI Taxonomy" id="118510"/>
    <lineage>
        <taxon>Eukaryota</taxon>
        <taxon>Viridiplantae</taxon>
        <taxon>Streptophyta</taxon>
        <taxon>Embryophyta</taxon>
        <taxon>Tracheophyta</taxon>
        <taxon>Spermatophyta</taxon>
        <taxon>Magnoliopsida</taxon>
        <taxon>eudicotyledons</taxon>
        <taxon>Gunneridae</taxon>
        <taxon>Pentapetalae</taxon>
        <taxon>asterids</taxon>
        <taxon>campanulids</taxon>
        <taxon>Asterales</taxon>
        <taxon>Asteraceae</taxon>
        <taxon>Asteroideae</taxon>
        <taxon>Anthemideae</taxon>
        <taxon>Anthemidinae</taxon>
        <taxon>Tanacetum</taxon>
    </lineage>
</organism>
<accession>A0A699RKF6</accession>
<comment type="caution">
    <text evidence="1">The sequence shown here is derived from an EMBL/GenBank/DDBJ whole genome shotgun (WGS) entry which is preliminary data.</text>
</comment>
<sequence>MCKDCRVFPREACSSQHRLLALDTMFKSVQYKRERSVALRILWKNLNGDATKAFRARVAKGVFTQVDVLSASAADSVWNILATTIKEAVRDSLGVAIGTSKTHMARKESWWLCKEVQSKVTVKQA</sequence>
<evidence type="ECO:0000313" key="1">
    <source>
        <dbReference type="EMBL" id="GFC86465.1"/>
    </source>
</evidence>
<name>A0A699RKF6_TANCI</name>
<proteinExistence type="predicted"/>